<evidence type="ECO:0000313" key="2">
    <source>
        <dbReference type="EMBL" id="CAE1247863.1"/>
    </source>
</evidence>
<evidence type="ECO:0000256" key="1">
    <source>
        <dbReference type="SAM" id="Phobius"/>
    </source>
</evidence>
<keyword evidence="1" id="KW-0472">Membrane</keyword>
<feature type="transmembrane region" description="Helical" evidence="1">
    <location>
        <begin position="272"/>
        <end position="293"/>
    </location>
</feature>
<sequence>MPLKIFSGKFLQDVNDEDSTEILFSSSPSENLDTRFCVLISTSSPLYLSRTHTQNSIFSIPPISDFLSFPFSLPSFAPSHFRFSPSYYHSHVLPLANSFLSLLLHHTHSLDVCLSIYLSLTLRNTHSLSLSLFFYSIIHSHSRRVYASHPHTTLFSFLSLSLPISIFLSFPLSIQPSFPHFPFSASCHLTPFLCSHSPLISFFSLLLHYTLSLSICQSLSLSHTQTHNFPFSFFRYFLTFSLSLHPFANSLFLPLSSSLSTHPSSSSSRFFSIPYCVCLPVSPSVCPSLSLSLIHTQYFPFSRYLYVFSHFLPFISPHLFVPSLFLPLSLSLIFYPLLHLFISFHSNLLHHPLTLTSSSLFTFVLPHSPYFPLLPTLSRSMHSFNPHLLAL</sequence>
<organism evidence="2 3">
    <name type="scientific">Acanthosepion pharaonis</name>
    <name type="common">Pharaoh cuttlefish</name>
    <name type="synonym">Sepia pharaonis</name>
    <dbReference type="NCBI Taxonomy" id="158019"/>
    <lineage>
        <taxon>Eukaryota</taxon>
        <taxon>Metazoa</taxon>
        <taxon>Spiralia</taxon>
        <taxon>Lophotrochozoa</taxon>
        <taxon>Mollusca</taxon>
        <taxon>Cephalopoda</taxon>
        <taxon>Coleoidea</taxon>
        <taxon>Decapodiformes</taxon>
        <taxon>Sepiida</taxon>
        <taxon>Sepiina</taxon>
        <taxon>Sepiidae</taxon>
        <taxon>Acanthosepion</taxon>
    </lineage>
</organism>
<feature type="transmembrane region" description="Helical" evidence="1">
    <location>
        <begin position="305"/>
        <end position="326"/>
    </location>
</feature>
<name>A0A812BS58_ACAPH</name>
<keyword evidence="1" id="KW-0812">Transmembrane</keyword>
<dbReference type="AlphaFoldDB" id="A0A812BS58"/>
<feature type="transmembrane region" description="Helical" evidence="1">
    <location>
        <begin position="233"/>
        <end position="252"/>
    </location>
</feature>
<keyword evidence="3" id="KW-1185">Reference proteome</keyword>
<keyword evidence="1" id="KW-1133">Transmembrane helix</keyword>
<feature type="transmembrane region" description="Helical" evidence="1">
    <location>
        <begin position="153"/>
        <end position="174"/>
    </location>
</feature>
<evidence type="ECO:0000313" key="3">
    <source>
        <dbReference type="Proteomes" id="UP000597762"/>
    </source>
</evidence>
<accession>A0A812BS58</accession>
<dbReference type="EMBL" id="CAHIKZ030000985">
    <property type="protein sequence ID" value="CAE1247863.1"/>
    <property type="molecule type" value="Genomic_DNA"/>
</dbReference>
<proteinExistence type="predicted"/>
<reference evidence="2" key="1">
    <citation type="submission" date="2021-01" db="EMBL/GenBank/DDBJ databases">
        <authorList>
            <person name="Li R."/>
            <person name="Bekaert M."/>
        </authorList>
    </citation>
    <scope>NUCLEOTIDE SEQUENCE</scope>
    <source>
        <strain evidence="2">Farmed</strain>
    </source>
</reference>
<gene>
    <name evidence="2" type="ORF">SPHA_25877</name>
</gene>
<protein>
    <submittedName>
        <fullName evidence="2">Uncharacterized protein</fullName>
    </submittedName>
</protein>
<dbReference type="Proteomes" id="UP000597762">
    <property type="component" value="Unassembled WGS sequence"/>
</dbReference>
<feature type="transmembrane region" description="Helical" evidence="1">
    <location>
        <begin position="199"/>
        <end position="221"/>
    </location>
</feature>
<comment type="caution">
    <text evidence="2">The sequence shown here is derived from an EMBL/GenBank/DDBJ whole genome shotgun (WGS) entry which is preliminary data.</text>
</comment>